<name>A0AA40KN07_9HYME</name>
<gene>
    <name evidence="2" type="ORF">K0M31_004727</name>
</gene>
<comment type="caution">
    <text evidence="2">The sequence shown here is derived from an EMBL/GenBank/DDBJ whole genome shotgun (WGS) entry which is preliminary data.</text>
</comment>
<dbReference type="AlphaFoldDB" id="A0AA40KN07"/>
<sequence>MHLELKNEPLHRNVVGRSCQRARRLARGLLKLNEKKREKGGEGCTINLPTAIEQFGTSYESATSGVYRTIESIRPNEPWRQRKQRAPFLRVRWPTSSSSSSCALSLKNNEEEAAGSDAKHHAMHPRKIECGDRGTSEETSRGTRAENKGLEVNETQGKGGSNLFQWIRKKREIVGTRCVLAETLLPPGSFL</sequence>
<dbReference type="EMBL" id="JAHYIQ010000014">
    <property type="protein sequence ID" value="KAK1126086.1"/>
    <property type="molecule type" value="Genomic_DNA"/>
</dbReference>
<evidence type="ECO:0000256" key="1">
    <source>
        <dbReference type="SAM" id="MobiDB-lite"/>
    </source>
</evidence>
<feature type="compositionally biased region" description="Basic and acidic residues" evidence="1">
    <location>
        <begin position="126"/>
        <end position="151"/>
    </location>
</feature>
<evidence type="ECO:0000313" key="3">
    <source>
        <dbReference type="Proteomes" id="UP001177670"/>
    </source>
</evidence>
<accession>A0AA40KN07</accession>
<keyword evidence="3" id="KW-1185">Reference proteome</keyword>
<reference evidence="2" key="1">
    <citation type="submission" date="2021-10" db="EMBL/GenBank/DDBJ databases">
        <title>Melipona bicolor Genome sequencing and assembly.</title>
        <authorList>
            <person name="Araujo N.S."/>
            <person name="Arias M.C."/>
        </authorList>
    </citation>
    <scope>NUCLEOTIDE SEQUENCE</scope>
    <source>
        <strain evidence="2">USP_2M_L1-L4_2017</strain>
        <tissue evidence="2">Whole body</tissue>
    </source>
</reference>
<proteinExistence type="predicted"/>
<feature type="region of interest" description="Disordered" evidence="1">
    <location>
        <begin position="102"/>
        <end position="156"/>
    </location>
</feature>
<dbReference type="Proteomes" id="UP001177670">
    <property type="component" value="Unassembled WGS sequence"/>
</dbReference>
<evidence type="ECO:0000313" key="2">
    <source>
        <dbReference type="EMBL" id="KAK1126086.1"/>
    </source>
</evidence>
<organism evidence="2 3">
    <name type="scientific">Melipona bicolor</name>
    <dbReference type="NCBI Taxonomy" id="60889"/>
    <lineage>
        <taxon>Eukaryota</taxon>
        <taxon>Metazoa</taxon>
        <taxon>Ecdysozoa</taxon>
        <taxon>Arthropoda</taxon>
        <taxon>Hexapoda</taxon>
        <taxon>Insecta</taxon>
        <taxon>Pterygota</taxon>
        <taxon>Neoptera</taxon>
        <taxon>Endopterygota</taxon>
        <taxon>Hymenoptera</taxon>
        <taxon>Apocrita</taxon>
        <taxon>Aculeata</taxon>
        <taxon>Apoidea</taxon>
        <taxon>Anthophila</taxon>
        <taxon>Apidae</taxon>
        <taxon>Melipona</taxon>
    </lineage>
</organism>
<protein>
    <submittedName>
        <fullName evidence="2">Uncharacterized protein</fullName>
    </submittedName>
</protein>